<organism evidence="2 3">
    <name type="scientific">Dentiscutata erythropus</name>
    <dbReference type="NCBI Taxonomy" id="1348616"/>
    <lineage>
        <taxon>Eukaryota</taxon>
        <taxon>Fungi</taxon>
        <taxon>Fungi incertae sedis</taxon>
        <taxon>Mucoromycota</taxon>
        <taxon>Glomeromycotina</taxon>
        <taxon>Glomeromycetes</taxon>
        <taxon>Diversisporales</taxon>
        <taxon>Gigasporaceae</taxon>
        <taxon>Dentiscutata</taxon>
    </lineage>
</organism>
<reference evidence="2" key="1">
    <citation type="submission" date="2021-06" db="EMBL/GenBank/DDBJ databases">
        <authorList>
            <person name="Kallberg Y."/>
            <person name="Tangrot J."/>
            <person name="Rosling A."/>
        </authorList>
    </citation>
    <scope>NUCLEOTIDE SEQUENCE</scope>
    <source>
        <strain evidence="2">MA453B</strain>
    </source>
</reference>
<comment type="caution">
    <text evidence="2">The sequence shown here is derived from an EMBL/GenBank/DDBJ whole genome shotgun (WGS) entry which is preliminary data.</text>
</comment>
<protein>
    <submittedName>
        <fullName evidence="2">13695_t:CDS:1</fullName>
    </submittedName>
</protein>
<proteinExistence type="predicted"/>
<evidence type="ECO:0000313" key="2">
    <source>
        <dbReference type="EMBL" id="CAG8585376.1"/>
    </source>
</evidence>
<keyword evidence="3" id="KW-1185">Reference proteome</keyword>
<dbReference type="Proteomes" id="UP000789405">
    <property type="component" value="Unassembled WGS sequence"/>
</dbReference>
<accession>A0A9N9C136</accession>
<gene>
    <name evidence="2" type="ORF">DERYTH_LOCUS6897</name>
</gene>
<sequence length="44" mass="5442">MGVLKVHYHLWFNKLQGKEQQKQREKPKRIEDTWEPFGLKTEEM</sequence>
<dbReference type="AlphaFoldDB" id="A0A9N9C136"/>
<evidence type="ECO:0000313" key="3">
    <source>
        <dbReference type="Proteomes" id="UP000789405"/>
    </source>
</evidence>
<dbReference type="EMBL" id="CAJVPY010003225">
    <property type="protein sequence ID" value="CAG8585376.1"/>
    <property type="molecule type" value="Genomic_DNA"/>
</dbReference>
<feature type="region of interest" description="Disordered" evidence="1">
    <location>
        <begin position="17"/>
        <end position="44"/>
    </location>
</feature>
<name>A0A9N9C136_9GLOM</name>
<feature type="compositionally biased region" description="Basic and acidic residues" evidence="1">
    <location>
        <begin position="17"/>
        <end position="32"/>
    </location>
</feature>
<evidence type="ECO:0000256" key="1">
    <source>
        <dbReference type="SAM" id="MobiDB-lite"/>
    </source>
</evidence>